<proteinExistence type="predicted"/>
<comment type="subcellular location">
    <subcellularLocation>
        <location evidence="1">Membrane</location>
        <topology evidence="1">Single-pass membrane protein</topology>
    </subcellularLocation>
</comment>
<dbReference type="InterPro" id="IPR021109">
    <property type="entry name" value="Peptidase_aspartic_dom_sf"/>
</dbReference>
<dbReference type="PANTHER" id="PTHR15549">
    <property type="entry name" value="PAIRED IMMUNOGLOBULIN-LIKE TYPE 2 RECEPTOR"/>
    <property type="match status" value="1"/>
</dbReference>
<comment type="caution">
    <text evidence="8">The sequence shown here is derived from an EMBL/GenBank/DDBJ whole genome shotgun (WGS) entry which is preliminary data.</text>
</comment>
<name>A0A438N681_EXOME</name>
<keyword evidence="4 6" id="KW-0472">Membrane</keyword>
<feature type="compositionally biased region" description="Polar residues" evidence="5">
    <location>
        <begin position="492"/>
        <end position="528"/>
    </location>
</feature>
<feature type="region of interest" description="Disordered" evidence="5">
    <location>
        <begin position="436"/>
        <end position="560"/>
    </location>
</feature>
<dbReference type="Proteomes" id="UP000288859">
    <property type="component" value="Unassembled WGS sequence"/>
</dbReference>
<accession>A0A438N681</accession>
<organism evidence="8 9">
    <name type="scientific">Exophiala mesophila</name>
    <name type="common">Black yeast-like fungus</name>
    <dbReference type="NCBI Taxonomy" id="212818"/>
    <lineage>
        <taxon>Eukaryota</taxon>
        <taxon>Fungi</taxon>
        <taxon>Dikarya</taxon>
        <taxon>Ascomycota</taxon>
        <taxon>Pezizomycotina</taxon>
        <taxon>Eurotiomycetes</taxon>
        <taxon>Chaetothyriomycetidae</taxon>
        <taxon>Chaetothyriales</taxon>
        <taxon>Herpotrichiellaceae</taxon>
        <taxon>Exophiala</taxon>
    </lineage>
</organism>
<evidence type="ECO:0000256" key="2">
    <source>
        <dbReference type="ARBA" id="ARBA00022692"/>
    </source>
</evidence>
<dbReference type="InterPro" id="IPR033121">
    <property type="entry name" value="PEPTIDASE_A1"/>
</dbReference>
<dbReference type="PROSITE" id="PS51767">
    <property type="entry name" value="PEPTIDASE_A1"/>
    <property type="match status" value="1"/>
</dbReference>
<dbReference type="EMBL" id="NAJM01000019">
    <property type="protein sequence ID" value="RVX71122.1"/>
    <property type="molecule type" value="Genomic_DNA"/>
</dbReference>
<feature type="region of interest" description="Disordered" evidence="5">
    <location>
        <begin position="377"/>
        <end position="398"/>
    </location>
</feature>
<feature type="transmembrane region" description="Helical" evidence="6">
    <location>
        <begin position="404"/>
        <end position="427"/>
    </location>
</feature>
<evidence type="ECO:0000256" key="4">
    <source>
        <dbReference type="ARBA" id="ARBA00023136"/>
    </source>
</evidence>
<evidence type="ECO:0000256" key="5">
    <source>
        <dbReference type="SAM" id="MobiDB-lite"/>
    </source>
</evidence>
<dbReference type="GO" id="GO:0016020">
    <property type="term" value="C:membrane"/>
    <property type="evidence" value="ECO:0007669"/>
    <property type="project" value="UniProtKB-SubCell"/>
</dbReference>
<dbReference type="Gene3D" id="2.40.70.10">
    <property type="entry name" value="Acid Proteases"/>
    <property type="match status" value="2"/>
</dbReference>
<keyword evidence="3 6" id="KW-1133">Transmembrane helix</keyword>
<dbReference type="PANTHER" id="PTHR15549:SF27">
    <property type="entry name" value="CHITIN-BINDING TYPE-1 DOMAIN-CONTAINING PROTEIN"/>
    <property type="match status" value="1"/>
</dbReference>
<evidence type="ECO:0000256" key="1">
    <source>
        <dbReference type="ARBA" id="ARBA00004167"/>
    </source>
</evidence>
<reference evidence="8 9" key="1">
    <citation type="submission" date="2017-03" db="EMBL/GenBank/DDBJ databases">
        <title>Genomes of endolithic fungi from Antarctica.</title>
        <authorList>
            <person name="Coleine C."/>
            <person name="Masonjones S."/>
            <person name="Stajich J.E."/>
        </authorList>
    </citation>
    <scope>NUCLEOTIDE SEQUENCE [LARGE SCALE GENOMIC DNA]</scope>
    <source>
        <strain evidence="8 9">CCFEE 6314</strain>
    </source>
</reference>
<protein>
    <recommendedName>
        <fullName evidence="7">Peptidase A1 domain-containing protein</fullName>
    </recommendedName>
</protein>
<dbReference type="SUPFAM" id="SSF50630">
    <property type="entry name" value="Acid proteases"/>
    <property type="match status" value="1"/>
</dbReference>
<evidence type="ECO:0000313" key="9">
    <source>
        <dbReference type="Proteomes" id="UP000288859"/>
    </source>
</evidence>
<evidence type="ECO:0000256" key="3">
    <source>
        <dbReference type="ARBA" id="ARBA00022989"/>
    </source>
</evidence>
<keyword evidence="2 6" id="KW-0812">Transmembrane</keyword>
<dbReference type="VEuPathDB" id="FungiDB:PV10_06080"/>
<dbReference type="GO" id="GO:0071944">
    <property type="term" value="C:cell periphery"/>
    <property type="evidence" value="ECO:0007669"/>
    <property type="project" value="UniProtKB-ARBA"/>
</dbReference>
<evidence type="ECO:0000256" key="6">
    <source>
        <dbReference type="SAM" id="Phobius"/>
    </source>
</evidence>
<evidence type="ECO:0000259" key="7">
    <source>
        <dbReference type="PROSITE" id="PS51767"/>
    </source>
</evidence>
<dbReference type="OrthoDB" id="4074350at2759"/>
<dbReference type="InterPro" id="IPR051694">
    <property type="entry name" value="Immunoregulatory_rcpt-like"/>
</dbReference>
<dbReference type="CDD" id="cd12087">
    <property type="entry name" value="TM_EGFR-like"/>
    <property type="match status" value="1"/>
</dbReference>
<dbReference type="AlphaFoldDB" id="A0A438N681"/>
<feature type="compositionally biased region" description="Polar residues" evidence="5">
    <location>
        <begin position="460"/>
        <end position="479"/>
    </location>
</feature>
<gene>
    <name evidence="8" type="ORF">B0A52_03488</name>
</gene>
<sequence length="560" mass="60516">MSLCQNGAPPMHLPWSNITVTTDQKAITRGIQLTLGTPPQIVALRPSTADYNLYVANRVSCEPEFNATCIAGYGGVFDYTESSTFTQVTEAQWNGTKYPDDVTLSYVHFNDVLSFGNGTIHGYPAFFDEPGYGGQGALPLGSGSDFLALAVEQGLIPSTVFGIWTGSRSTSHPVDGSVVLGGYDTTRIKGELTTFDSLEDCETCTTITDLVYSTEDGEFSLFSNDSEALQIHLQPADRVLEVPQNVWDLFQEHSGGIYDDGYLTYAEANPPKGNLSVTLQNGYNTVIPTEELFYYPRGYNDEGRYDVINNTYQIGLLANRTNNGYVFSWGIPYLTMNYLIADYKRGEFKMAPAIRTDFANQGGGYALKASCDPTTSTAVSTSVPSSSSTGTSSSDSPVLSTGTIVGAVLGGILGLVAIVGGIGFFLWRRRRQQKPARNNAPYGTMYDPLANGGATPPAMSHQNTVSGRYSQWTGTSELGDTSAKGAGGGPNVSVNQWLSSQDGDSQTAISDPYTSPNPRNTQQFSPFNSPMPLHHQSLIPPQYTNTDRPFEMPAQAWDTK</sequence>
<feature type="domain" description="Peptidase A1" evidence="7">
    <location>
        <begin position="29"/>
        <end position="351"/>
    </location>
</feature>
<evidence type="ECO:0000313" key="8">
    <source>
        <dbReference type="EMBL" id="RVX71122.1"/>
    </source>
</evidence>